<sequence length="95" mass="10846">MNLDVDMEKETKITRYQLIQILLVSLAAGAGVTLINQGLGFVIIGLVLLFLLMPIILKIMEKDKTETTQKKPNELNKFWCYVLSFLVNNYQKELA</sequence>
<keyword evidence="1" id="KW-0472">Membrane</keyword>
<dbReference type="AlphaFoldDB" id="X1N2R3"/>
<evidence type="ECO:0000313" key="2">
    <source>
        <dbReference type="EMBL" id="GAI12884.1"/>
    </source>
</evidence>
<reference evidence="2" key="1">
    <citation type="journal article" date="2014" name="Front. Microbiol.">
        <title>High frequency of phylogenetically diverse reductive dehalogenase-homologous genes in deep subseafloor sedimentary metagenomes.</title>
        <authorList>
            <person name="Kawai M."/>
            <person name="Futagami T."/>
            <person name="Toyoda A."/>
            <person name="Takaki Y."/>
            <person name="Nishi S."/>
            <person name="Hori S."/>
            <person name="Arai W."/>
            <person name="Tsubouchi T."/>
            <person name="Morono Y."/>
            <person name="Uchiyama I."/>
            <person name="Ito T."/>
            <person name="Fujiyama A."/>
            <person name="Inagaki F."/>
            <person name="Takami H."/>
        </authorList>
    </citation>
    <scope>NUCLEOTIDE SEQUENCE</scope>
    <source>
        <strain evidence="2">Expedition CK06-06</strain>
    </source>
</reference>
<feature type="transmembrane region" description="Helical" evidence="1">
    <location>
        <begin position="16"/>
        <end position="35"/>
    </location>
</feature>
<accession>X1N2R3</accession>
<keyword evidence="1" id="KW-1133">Transmembrane helix</keyword>
<dbReference type="EMBL" id="BARV01010485">
    <property type="protein sequence ID" value="GAI12884.1"/>
    <property type="molecule type" value="Genomic_DNA"/>
</dbReference>
<protein>
    <submittedName>
        <fullName evidence="2">Uncharacterized protein</fullName>
    </submittedName>
</protein>
<proteinExistence type="predicted"/>
<organism evidence="2">
    <name type="scientific">marine sediment metagenome</name>
    <dbReference type="NCBI Taxonomy" id="412755"/>
    <lineage>
        <taxon>unclassified sequences</taxon>
        <taxon>metagenomes</taxon>
        <taxon>ecological metagenomes</taxon>
    </lineage>
</organism>
<gene>
    <name evidence="2" type="ORF">S06H3_20275</name>
</gene>
<feature type="transmembrane region" description="Helical" evidence="1">
    <location>
        <begin position="41"/>
        <end position="60"/>
    </location>
</feature>
<comment type="caution">
    <text evidence="2">The sequence shown here is derived from an EMBL/GenBank/DDBJ whole genome shotgun (WGS) entry which is preliminary data.</text>
</comment>
<evidence type="ECO:0000256" key="1">
    <source>
        <dbReference type="SAM" id="Phobius"/>
    </source>
</evidence>
<keyword evidence="1" id="KW-0812">Transmembrane</keyword>
<name>X1N2R3_9ZZZZ</name>